<reference evidence="4" key="1">
    <citation type="submission" date="2017-06" db="EMBL/GenBank/DDBJ databases">
        <authorList>
            <person name="Varghese N."/>
            <person name="Submissions S."/>
        </authorList>
    </citation>
    <scope>NUCLEOTIDE SEQUENCE [LARGE SCALE GENOMIC DNA]</scope>
    <source>
        <strain evidence="4">NKM1</strain>
    </source>
</reference>
<sequence>MRRKATNYLHPFLTALLFAFALLSCGQQDTDVENEAAPDEVEALKQEVMGVHDAFMPRIGTLMNLKRQLKEKAAQLDTAKEADKEQAAALALAIKDLEEADEAMMQWMRTYKDPSHAEGKAIALQYLELKKREILVVKRQMESSEAAAKSTLQTQSPYKE</sequence>
<feature type="coiled-coil region" evidence="1">
    <location>
        <begin position="62"/>
        <end position="100"/>
    </location>
</feature>
<dbReference type="EMBL" id="FZOQ01000005">
    <property type="protein sequence ID" value="SNS34289.1"/>
    <property type="molecule type" value="Genomic_DNA"/>
</dbReference>
<dbReference type="OrthoDB" id="1436925at2"/>
<organism evidence="3 4">
    <name type="scientific">Pontibacter ummariensis</name>
    <dbReference type="NCBI Taxonomy" id="1610492"/>
    <lineage>
        <taxon>Bacteria</taxon>
        <taxon>Pseudomonadati</taxon>
        <taxon>Bacteroidota</taxon>
        <taxon>Cytophagia</taxon>
        <taxon>Cytophagales</taxon>
        <taxon>Hymenobacteraceae</taxon>
        <taxon>Pontibacter</taxon>
    </lineage>
</organism>
<evidence type="ECO:0000256" key="1">
    <source>
        <dbReference type="SAM" id="Coils"/>
    </source>
</evidence>
<dbReference type="RefSeq" id="WP_089318494.1">
    <property type="nucleotide sequence ID" value="NZ_FZOQ01000005.1"/>
</dbReference>
<proteinExistence type="predicted"/>
<evidence type="ECO:0008006" key="5">
    <source>
        <dbReference type="Google" id="ProtNLM"/>
    </source>
</evidence>
<gene>
    <name evidence="3" type="ORF">SAMN06296052_10561</name>
</gene>
<evidence type="ECO:0000313" key="3">
    <source>
        <dbReference type="EMBL" id="SNS34289.1"/>
    </source>
</evidence>
<protein>
    <recommendedName>
        <fullName evidence="5">Viral A-type inclusion protein</fullName>
    </recommendedName>
</protein>
<evidence type="ECO:0000313" key="4">
    <source>
        <dbReference type="Proteomes" id="UP000198432"/>
    </source>
</evidence>
<evidence type="ECO:0000256" key="2">
    <source>
        <dbReference type="SAM" id="SignalP"/>
    </source>
</evidence>
<feature type="chain" id="PRO_5013145022" description="Viral A-type inclusion protein" evidence="2">
    <location>
        <begin position="27"/>
        <end position="160"/>
    </location>
</feature>
<accession>A0A239DQ47</accession>
<feature type="signal peptide" evidence="2">
    <location>
        <begin position="1"/>
        <end position="26"/>
    </location>
</feature>
<dbReference type="AlphaFoldDB" id="A0A239DQ47"/>
<keyword evidence="4" id="KW-1185">Reference proteome</keyword>
<dbReference type="Proteomes" id="UP000198432">
    <property type="component" value="Unassembled WGS sequence"/>
</dbReference>
<keyword evidence="1" id="KW-0175">Coiled coil</keyword>
<keyword evidence="2" id="KW-0732">Signal</keyword>
<dbReference type="PROSITE" id="PS51257">
    <property type="entry name" value="PROKAR_LIPOPROTEIN"/>
    <property type="match status" value="1"/>
</dbReference>
<name>A0A239DQ47_9BACT</name>